<evidence type="ECO:0000313" key="2">
    <source>
        <dbReference type="Proteomes" id="UP001159428"/>
    </source>
</evidence>
<dbReference type="PANTHER" id="PTHR33845">
    <property type="entry name" value="C2H2-TYPE DOMAIN-CONTAINING PROTEIN"/>
    <property type="match status" value="1"/>
</dbReference>
<comment type="caution">
    <text evidence="1">The sequence shown here is derived from an EMBL/GenBank/DDBJ whole genome shotgun (WGS) entry which is preliminary data.</text>
</comment>
<organism evidence="1 2">
    <name type="scientific">Pocillopora meandrina</name>
    <dbReference type="NCBI Taxonomy" id="46732"/>
    <lineage>
        <taxon>Eukaryota</taxon>
        <taxon>Metazoa</taxon>
        <taxon>Cnidaria</taxon>
        <taxon>Anthozoa</taxon>
        <taxon>Hexacorallia</taxon>
        <taxon>Scleractinia</taxon>
        <taxon>Astrocoeniina</taxon>
        <taxon>Pocilloporidae</taxon>
        <taxon>Pocillopora</taxon>
    </lineage>
</organism>
<gene>
    <name evidence="1" type="ORF">PMEA_00008568</name>
</gene>
<proteinExistence type="predicted"/>
<keyword evidence="2" id="KW-1185">Reference proteome</keyword>
<dbReference type="Proteomes" id="UP001159428">
    <property type="component" value="Unassembled WGS sequence"/>
</dbReference>
<name>A0AAU9Y513_9CNID</name>
<dbReference type="AlphaFoldDB" id="A0AAU9Y513"/>
<dbReference type="EMBL" id="CALNXJ010000170">
    <property type="protein sequence ID" value="CAH3168064.1"/>
    <property type="molecule type" value="Genomic_DNA"/>
</dbReference>
<protein>
    <recommendedName>
        <fullName evidence="3">C2H2-type domain-containing protein</fullName>
    </recommendedName>
</protein>
<evidence type="ECO:0000313" key="1">
    <source>
        <dbReference type="EMBL" id="CAH3168064.1"/>
    </source>
</evidence>
<dbReference type="PANTHER" id="PTHR33845:SF1">
    <property type="entry name" value="C2H2-TYPE DOMAIN-CONTAINING PROTEIN"/>
    <property type="match status" value="1"/>
</dbReference>
<accession>A0AAU9Y513</accession>
<reference evidence="1 2" key="1">
    <citation type="submission" date="2022-05" db="EMBL/GenBank/DDBJ databases">
        <authorList>
            <consortium name="Genoscope - CEA"/>
            <person name="William W."/>
        </authorList>
    </citation>
    <scope>NUCLEOTIDE SEQUENCE [LARGE SCALE GENOMIC DNA]</scope>
</reference>
<evidence type="ECO:0008006" key="3">
    <source>
        <dbReference type="Google" id="ProtNLM"/>
    </source>
</evidence>
<sequence length="303" mass="34634">MRSSVPDHCRAYALSDPGDQDYLLDCDHDHEDRCDRCSQLVSVVAEIKETLEASNCSNDTKDELNFVIVQSKQNINAWKSHLLRSGNQDECRLDILKQLDETSVLIVLDWAMKYLPRKFRESQTDWFAKRGIPWHIAVALRRGTDSQMEMMTFVHIFDSCNQDSRTVLAILNDVFHRLKGVMPQLQSVYLRQDNAGWHDSDKPKDALFSCPEEGCKSYQRYSSLLNHIECGLHKRSLECETLYDRAIMGYASRLEQGATAIPELGLGKEVRITAYSAPSLPMGWALKCSRARGARFLLNRKSI</sequence>